<feature type="transmembrane region" description="Helical" evidence="1">
    <location>
        <begin position="31"/>
        <end position="49"/>
    </location>
</feature>
<dbReference type="EMBL" id="DF968179">
    <property type="protein sequence ID" value="GAP39188.1"/>
    <property type="molecule type" value="Genomic_DNA"/>
</dbReference>
<organism evidence="2">
    <name type="scientific">Flexilinea flocculi</name>
    <dbReference type="NCBI Taxonomy" id="1678840"/>
    <lineage>
        <taxon>Bacteria</taxon>
        <taxon>Bacillati</taxon>
        <taxon>Chloroflexota</taxon>
        <taxon>Anaerolineae</taxon>
        <taxon>Anaerolineales</taxon>
        <taxon>Anaerolineaceae</taxon>
        <taxon>Flexilinea</taxon>
    </lineage>
</organism>
<keyword evidence="1" id="KW-1133">Transmembrane helix</keyword>
<sequence>MLKTILSQNNSITIHTLVDLIHECYKTMQKIIKILFLLIFVLFSIIFMLKINPNNYELGQDSAVFLYTANEMIEGGAPYIDSWDHKGPFIYFLNELAILIHPSTLWGLFYLLTFLLASSILFLFWILSKDIPLTAISAGFLIFLLTENKVLYGNRTELFTSFFLMISIALFLIGKKKKKPLPFGFIGVLFAIVFLMRPNNTIYWVVLLISLLIECFQNKKITKNIIFFTFGAIVPIAVSLIYLVQKKALSDFFEQFFHYNFFYSSGTHNPFLMGISLCNNLTNSFGIPLLIIIFSGFILSAFLLEEIKVDTIDNSEIFSCYKILAISFPIELLFSSLSGRENPYYLGILPVYFMMIIIFVINYLIGKWRKHLHIGIFSSSVMLFCFILLFGATTQNQLNIIKDNWSKIYNLSFFKQTYISPETKFIIENSDQNDTILVWGAAAQYYVTSGRKSPTRYTYMFPLTQCDFVTKEMWQEFVSGVKERKPKLILETSNYGLPTGEKPYYIGCEHVEDSIEEFLTYISENYELKSLESPHIKTVYSLIE</sequence>
<dbReference type="AlphaFoldDB" id="A0A0K8P966"/>
<name>A0A0K8P966_9CHLR</name>
<feature type="transmembrane region" description="Helical" evidence="1">
    <location>
        <begin position="344"/>
        <end position="365"/>
    </location>
</feature>
<evidence type="ECO:0000313" key="3">
    <source>
        <dbReference type="Proteomes" id="UP000053370"/>
    </source>
</evidence>
<protein>
    <recommendedName>
        <fullName evidence="4">Dolichyl-phosphate-mannose-protein mannosyltransferase</fullName>
    </recommendedName>
</protein>
<dbReference type="Proteomes" id="UP000053370">
    <property type="component" value="Unassembled WGS sequence"/>
</dbReference>
<accession>A0A0K8P966</accession>
<proteinExistence type="predicted"/>
<feature type="transmembrane region" description="Helical" evidence="1">
    <location>
        <begin position="225"/>
        <end position="244"/>
    </location>
</feature>
<reference evidence="2" key="1">
    <citation type="journal article" date="2015" name="Genome Announc.">
        <title>Draft Genome Sequence of Anaerolineae Strain TC1, a Novel Isolate from a Methanogenic Wastewater Treatment System.</title>
        <authorList>
            <person name="Matsuura N."/>
            <person name="Tourlousse D.M."/>
            <person name="Sun L."/>
            <person name="Toyonaga M."/>
            <person name="Kuroda K."/>
            <person name="Ohashi A."/>
            <person name="Cruz R."/>
            <person name="Yamaguchi T."/>
            <person name="Sekiguchi Y."/>
        </authorList>
    </citation>
    <scope>NUCLEOTIDE SEQUENCE [LARGE SCALE GENOMIC DNA]</scope>
    <source>
        <strain evidence="2">TC1</strain>
    </source>
</reference>
<feature type="transmembrane region" description="Helical" evidence="1">
    <location>
        <begin position="158"/>
        <end position="174"/>
    </location>
</feature>
<feature type="transmembrane region" description="Helical" evidence="1">
    <location>
        <begin position="372"/>
        <end position="392"/>
    </location>
</feature>
<dbReference type="STRING" id="1678840.ATC1_11107"/>
<keyword evidence="3" id="KW-1185">Reference proteome</keyword>
<feature type="transmembrane region" description="Helical" evidence="1">
    <location>
        <begin position="105"/>
        <end position="126"/>
    </location>
</feature>
<evidence type="ECO:0000313" key="2">
    <source>
        <dbReference type="EMBL" id="GAP39188.1"/>
    </source>
</evidence>
<keyword evidence="1" id="KW-0812">Transmembrane</keyword>
<feature type="transmembrane region" description="Helical" evidence="1">
    <location>
        <begin position="316"/>
        <end position="338"/>
    </location>
</feature>
<evidence type="ECO:0008006" key="4">
    <source>
        <dbReference type="Google" id="ProtNLM"/>
    </source>
</evidence>
<evidence type="ECO:0000256" key="1">
    <source>
        <dbReference type="SAM" id="Phobius"/>
    </source>
</evidence>
<gene>
    <name evidence="2" type="ORF">ATC1_11107</name>
</gene>
<keyword evidence="1" id="KW-0472">Membrane</keyword>
<feature type="transmembrane region" description="Helical" evidence="1">
    <location>
        <begin position="285"/>
        <end position="304"/>
    </location>
</feature>